<keyword evidence="2" id="KW-1185">Reference proteome</keyword>
<evidence type="ECO:0000313" key="2">
    <source>
        <dbReference type="Proteomes" id="UP001600941"/>
    </source>
</evidence>
<accession>A0ABQ0C2E7</accession>
<dbReference type="RefSeq" id="WP_033142719.1">
    <property type="nucleotide sequence ID" value="NZ_BAABZQ010000001.1"/>
</dbReference>
<reference evidence="1 2" key="1">
    <citation type="submission" date="2024-04" db="EMBL/GenBank/DDBJ databases">
        <title>Defined microbial consortia suppress multidrug-resistant proinflammatory Enterobacteriaceae via ecological control.</title>
        <authorList>
            <person name="Furuichi M."/>
            <person name="Kawaguchi T."/>
            <person name="Pust M."/>
            <person name="Yasuma K."/>
            <person name="Plichta D."/>
            <person name="Hasegawa N."/>
            <person name="Ohya T."/>
            <person name="Bhattarai S."/>
            <person name="Sasajima S."/>
            <person name="Aoto Y."/>
            <person name="Tuganbaev T."/>
            <person name="Yaginuma M."/>
            <person name="Ueda M."/>
            <person name="Okahashi N."/>
            <person name="Amafuji K."/>
            <person name="Kiridooshi Y."/>
            <person name="Sugita K."/>
            <person name="Strazar M."/>
            <person name="Skelly A."/>
            <person name="Suda W."/>
            <person name="Hattori M."/>
            <person name="Nakamoto N."/>
            <person name="Caballero S."/>
            <person name="Norman J."/>
            <person name="Olle B."/>
            <person name="Tanoue T."/>
            <person name="Arita M."/>
            <person name="Bucci V."/>
            <person name="Atarashi K."/>
            <person name="Xavier R."/>
            <person name="Honda K."/>
        </authorList>
    </citation>
    <scope>NUCLEOTIDE SEQUENCE [LARGE SCALE GENOMIC DNA]</scope>
    <source>
        <strain evidence="2">k34-0107-D12</strain>
    </source>
</reference>
<gene>
    <name evidence="1" type="ORF">K340107D12_57760</name>
</gene>
<protein>
    <submittedName>
        <fullName evidence="1">Uncharacterized protein</fullName>
    </submittedName>
</protein>
<organism evidence="1 2">
    <name type="scientific">Blautia parvula</name>
    <dbReference type="NCBI Taxonomy" id="2877527"/>
    <lineage>
        <taxon>Bacteria</taxon>
        <taxon>Bacillati</taxon>
        <taxon>Bacillota</taxon>
        <taxon>Clostridia</taxon>
        <taxon>Lachnospirales</taxon>
        <taxon>Lachnospiraceae</taxon>
        <taxon>Blautia</taxon>
    </lineage>
</organism>
<sequence length="138" mass="15746">MNYKQILKLIDTLISKTKCRELEWSSLINSYNLFKAPQTSFLESTPFLEDISMPVTGSSYYTEIKNGYIFLIGYSTSQNNTFVKLYAQKNGADSASEYASTLPDSSTEEEIIELKRLYRLVETIVTSCDDILEDLFSD</sequence>
<comment type="caution">
    <text evidence="1">The sequence shown here is derived from an EMBL/GenBank/DDBJ whole genome shotgun (WGS) entry which is preliminary data.</text>
</comment>
<dbReference type="EMBL" id="BAABZQ010000001">
    <property type="protein sequence ID" value="GAA6502960.1"/>
    <property type="molecule type" value="Genomic_DNA"/>
</dbReference>
<proteinExistence type="predicted"/>
<dbReference type="Proteomes" id="UP001600941">
    <property type="component" value="Unassembled WGS sequence"/>
</dbReference>
<name>A0ABQ0C2E7_9FIRM</name>
<evidence type="ECO:0000313" key="1">
    <source>
        <dbReference type="EMBL" id="GAA6502960.1"/>
    </source>
</evidence>